<evidence type="ECO:0000313" key="13">
    <source>
        <dbReference type="EMBL" id="RPF56083.1"/>
    </source>
</evidence>
<evidence type="ECO:0000256" key="2">
    <source>
        <dbReference type="ARBA" id="ARBA00005898"/>
    </source>
</evidence>
<feature type="binding site" evidence="8">
    <location>
        <position position="178"/>
    </location>
    <ligand>
        <name>UDP-N-acetyl-alpha-D-muramoyl-L-alanyl-D-glutamate</name>
        <dbReference type="ChEBI" id="CHEBI:83900"/>
    </ligand>
</feature>
<keyword evidence="8 13" id="KW-0436">Ligase</keyword>
<dbReference type="Gene3D" id="3.90.190.20">
    <property type="entry name" value="Mur ligase, C-terminal domain"/>
    <property type="match status" value="1"/>
</dbReference>
<dbReference type="GO" id="GO:0009252">
    <property type="term" value="P:peptidoglycan biosynthetic process"/>
    <property type="evidence" value="ECO:0007669"/>
    <property type="project" value="UniProtKB-UniRule"/>
</dbReference>
<dbReference type="InterPro" id="IPR000713">
    <property type="entry name" value="Mur_ligase_N"/>
</dbReference>
<keyword evidence="4 8" id="KW-0133">Cell shape</keyword>
<dbReference type="NCBIfam" id="TIGR01085">
    <property type="entry name" value="murE"/>
    <property type="match status" value="1"/>
</dbReference>
<dbReference type="InterPro" id="IPR036615">
    <property type="entry name" value="Mur_ligase_C_dom_sf"/>
</dbReference>
<feature type="domain" description="Mur ligase N-terminal catalytic" evidence="10">
    <location>
        <begin position="24"/>
        <end position="95"/>
    </location>
</feature>
<dbReference type="GO" id="GO:0051301">
    <property type="term" value="P:cell division"/>
    <property type="evidence" value="ECO:0007669"/>
    <property type="project" value="UniProtKB-KW"/>
</dbReference>
<keyword evidence="8" id="KW-0067">ATP-binding</keyword>
<dbReference type="GO" id="GO:0008765">
    <property type="term" value="F:UDP-N-acetylmuramoylalanyl-D-glutamate-2,6-diaminopimelate ligase activity"/>
    <property type="evidence" value="ECO:0007669"/>
    <property type="project" value="UniProtKB-UniRule"/>
</dbReference>
<dbReference type="Pfam" id="PF02875">
    <property type="entry name" value="Mur_ligase_C"/>
    <property type="match status" value="1"/>
</dbReference>
<dbReference type="SUPFAM" id="SSF53623">
    <property type="entry name" value="MurD-like peptide ligases, catalytic domain"/>
    <property type="match status" value="1"/>
</dbReference>
<dbReference type="InterPro" id="IPR035911">
    <property type="entry name" value="MurE/MurF_N"/>
</dbReference>
<dbReference type="Pfam" id="PF08245">
    <property type="entry name" value="Mur_ligase_M"/>
    <property type="match status" value="1"/>
</dbReference>
<comment type="caution">
    <text evidence="13">The sequence shown here is derived from an EMBL/GenBank/DDBJ whole genome shotgun (WGS) entry which is preliminary data.</text>
</comment>
<keyword evidence="3 8" id="KW-0132">Cell division</keyword>
<feature type="binding site" evidence="8">
    <location>
        <position position="460"/>
    </location>
    <ligand>
        <name>meso-2,6-diaminopimelate</name>
        <dbReference type="ChEBI" id="CHEBI:57791"/>
    </ligand>
</feature>
<dbReference type="GO" id="GO:0000287">
    <property type="term" value="F:magnesium ion binding"/>
    <property type="evidence" value="ECO:0007669"/>
    <property type="project" value="UniProtKB-UniRule"/>
</dbReference>
<evidence type="ECO:0000259" key="11">
    <source>
        <dbReference type="Pfam" id="PF02875"/>
    </source>
</evidence>
<feature type="binding site" evidence="8">
    <location>
        <begin position="406"/>
        <end position="409"/>
    </location>
    <ligand>
        <name>meso-2,6-diaminopimelate</name>
        <dbReference type="ChEBI" id="CHEBI:57791"/>
    </ligand>
</feature>
<name>A0A3N5BF18_9BACI</name>
<dbReference type="UniPathway" id="UPA00219"/>
<comment type="function">
    <text evidence="8">Catalyzes the addition of meso-diaminopimelic acid to the nucleotide precursor UDP-N-acetylmuramoyl-L-alanyl-D-glutamate (UMAG) in the biosynthesis of bacterial cell-wall peptidoglycan.</text>
</comment>
<dbReference type="GO" id="GO:0071555">
    <property type="term" value="P:cell wall organization"/>
    <property type="evidence" value="ECO:0007669"/>
    <property type="project" value="UniProtKB-KW"/>
</dbReference>
<reference evidence="13 14" key="1">
    <citation type="submission" date="2018-11" db="EMBL/GenBank/DDBJ databases">
        <title>Genomic Encyclopedia of Type Strains, Phase IV (KMG-IV): sequencing the most valuable type-strain genomes for metagenomic binning, comparative biology and taxonomic classification.</title>
        <authorList>
            <person name="Goeker M."/>
        </authorList>
    </citation>
    <scope>NUCLEOTIDE SEQUENCE [LARGE SCALE GENOMIC DNA]</scope>
    <source>
        <strain evidence="13 14">DSM 18090</strain>
    </source>
</reference>
<organism evidence="13 14">
    <name type="scientific">Aquisalibacillus elongatus</name>
    <dbReference type="NCBI Taxonomy" id="485577"/>
    <lineage>
        <taxon>Bacteria</taxon>
        <taxon>Bacillati</taxon>
        <taxon>Bacillota</taxon>
        <taxon>Bacilli</taxon>
        <taxon>Bacillales</taxon>
        <taxon>Bacillaceae</taxon>
        <taxon>Aquisalibacillus</taxon>
    </lineage>
</organism>
<dbReference type="InterPro" id="IPR005761">
    <property type="entry name" value="UDP-N-AcMur-Glu-dNH2Pim_ligase"/>
</dbReference>
<dbReference type="HAMAP" id="MF_00208">
    <property type="entry name" value="MurE"/>
    <property type="match status" value="1"/>
</dbReference>
<dbReference type="EC" id="6.3.2.13" evidence="8"/>
<comment type="PTM">
    <text evidence="8">Carboxylation is probably crucial for Mg(2+) binding and, consequently, for the gamma-phosphate positioning of ATP.</text>
</comment>
<dbReference type="InterPro" id="IPR036565">
    <property type="entry name" value="Mur-like_cat_sf"/>
</dbReference>
<feature type="binding site" evidence="8">
    <location>
        <begin position="151"/>
        <end position="152"/>
    </location>
    <ligand>
        <name>UDP-N-acetyl-alpha-D-muramoyl-L-alanyl-D-glutamate</name>
        <dbReference type="ChEBI" id="CHEBI:83900"/>
    </ligand>
</feature>
<dbReference type="GO" id="GO:0005737">
    <property type="term" value="C:cytoplasm"/>
    <property type="evidence" value="ECO:0007669"/>
    <property type="project" value="UniProtKB-SubCell"/>
</dbReference>
<evidence type="ECO:0000259" key="10">
    <source>
        <dbReference type="Pfam" id="PF01225"/>
    </source>
</evidence>
<proteinExistence type="inferred from homology"/>
<dbReference type="Pfam" id="PF01225">
    <property type="entry name" value="Mur_ligase"/>
    <property type="match status" value="1"/>
</dbReference>
<dbReference type="InterPro" id="IPR013221">
    <property type="entry name" value="Mur_ligase_cen"/>
</dbReference>
<evidence type="ECO:0000256" key="1">
    <source>
        <dbReference type="ARBA" id="ARBA00004752"/>
    </source>
</evidence>
<dbReference type="PANTHER" id="PTHR23135:SF4">
    <property type="entry name" value="UDP-N-ACETYLMURAMOYL-L-ALANYL-D-GLUTAMATE--2,6-DIAMINOPIMELATE LIGASE MURE HOMOLOG, CHLOROPLASTIC"/>
    <property type="match status" value="1"/>
</dbReference>
<feature type="binding site" evidence="8">
    <location>
        <position position="456"/>
    </location>
    <ligand>
        <name>meso-2,6-diaminopimelate</name>
        <dbReference type="ChEBI" id="CHEBI:57791"/>
    </ligand>
</feature>
<feature type="domain" description="Mur ligase central" evidence="12">
    <location>
        <begin position="107"/>
        <end position="311"/>
    </location>
</feature>
<evidence type="ECO:0000256" key="6">
    <source>
        <dbReference type="ARBA" id="ARBA00023306"/>
    </source>
</evidence>
<dbReference type="Proteomes" id="UP000276443">
    <property type="component" value="Unassembled WGS sequence"/>
</dbReference>
<feature type="binding site" evidence="8">
    <location>
        <position position="186"/>
    </location>
    <ligand>
        <name>UDP-N-acetyl-alpha-D-muramoyl-L-alanyl-D-glutamate</name>
        <dbReference type="ChEBI" id="CHEBI:83900"/>
    </ligand>
</feature>
<keyword evidence="14" id="KW-1185">Reference proteome</keyword>
<comment type="pathway">
    <text evidence="1 8 9">Cell wall biogenesis; peptidoglycan biosynthesis.</text>
</comment>
<dbReference type="SUPFAM" id="SSF63418">
    <property type="entry name" value="MurE/MurF N-terminal domain"/>
    <property type="match status" value="1"/>
</dbReference>
<dbReference type="Gene3D" id="3.40.1390.10">
    <property type="entry name" value="MurE/MurF, N-terminal domain"/>
    <property type="match status" value="1"/>
</dbReference>
<feature type="domain" description="Mur ligase C-terminal" evidence="11">
    <location>
        <begin position="333"/>
        <end position="458"/>
    </location>
</feature>
<keyword evidence="6 8" id="KW-0131">Cell cycle</keyword>
<evidence type="ECO:0000259" key="12">
    <source>
        <dbReference type="Pfam" id="PF08245"/>
    </source>
</evidence>
<accession>A0A3N5BF18</accession>
<dbReference type="PANTHER" id="PTHR23135">
    <property type="entry name" value="MUR LIGASE FAMILY MEMBER"/>
    <property type="match status" value="1"/>
</dbReference>
<keyword evidence="7 8" id="KW-0961">Cell wall biogenesis/degradation</keyword>
<keyword evidence="8" id="KW-0460">Magnesium</keyword>
<keyword evidence="5 8" id="KW-0573">Peptidoglycan synthesis</keyword>
<evidence type="ECO:0000256" key="4">
    <source>
        <dbReference type="ARBA" id="ARBA00022960"/>
    </source>
</evidence>
<dbReference type="GO" id="GO:0008360">
    <property type="term" value="P:regulation of cell shape"/>
    <property type="evidence" value="ECO:0007669"/>
    <property type="project" value="UniProtKB-KW"/>
</dbReference>
<feature type="binding site" evidence="8">
    <location>
        <position position="31"/>
    </location>
    <ligand>
        <name>UDP-N-acetyl-alpha-D-muramoyl-L-alanyl-D-glutamate</name>
        <dbReference type="ChEBI" id="CHEBI:83900"/>
    </ligand>
</feature>
<dbReference type="RefSeq" id="WP_124220178.1">
    <property type="nucleotide sequence ID" value="NZ_RKRF01000007.1"/>
</dbReference>
<comment type="similarity">
    <text evidence="2 8">Belongs to the MurCDEF family. MurE subfamily.</text>
</comment>
<keyword evidence="8" id="KW-0963">Cytoplasm</keyword>
<feature type="short sequence motif" description="Meso-diaminopimelate recognition motif" evidence="8">
    <location>
        <begin position="406"/>
        <end position="409"/>
    </location>
</feature>
<sequence length="490" mass="54963">MFLHELMPVLKVYDTENVPTNQLISTIEMDSRKVEKDSLFVCIKGFQADGHEYVREAEKRGACAIIAEKEITSSLPVIYVPSTQKALAILADYFYGSPSQELTIIGVTGTNGKTTTTYLLDAIFKTNGSQTAIIGTIDMKIGNESYKLTNTTPDSLFLHKHLRLMKRKGVETVIMEVSSHALHLGRVYGIQFDTVVFTNLTQDHLDYHLNMNDYAYAKSLLFSQLGNDYKQNKIAVINLDDNYAEAMSRATPFPVMTYGLSDDCFVKAQHMKLKANQSTFKVLTPFDSFTVSSHLTGRFNVYNILAAISVAIHHKIPKETIIKALGQSKGIPGRVESVDLGQNFNVIVDYAHTPDSLENVLSTLSDLKQNRIITVVGCGGDRDRGKRPKMADVAVQYSDFTIFTSDNPRYEDPKDILKDMTGHLSLDQYTVLINRTEAIEKAIVCAAKDDIVLIAGKGHETYQEVRGKRHRFDDREIARTYIEKRMKESS</sequence>
<gene>
    <name evidence="8" type="primary">murE</name>
    <name evidence="13" type="ORF">EDC24_0971</name>
</gene>
<evidence type="ECO:0000256" key="5">
    <source>
        <dbReference type="ARBA" id="ARBA00022984"/>
    </source>
</evidence>
<evidence type="ECO:0000256" key="3">
    <source>
        <dbReference type="ARBA" id="ARBA00022618"/>
    </source>
</evidence>
<dbReference type="OrthoDB" id="9800958at2"/>
<comment type="cofactor">
    <cofactor evidence="8">
        <name>Mg(2+)</name>
        <dbReference type="ChEBI" id="CHEBI:18420"/>
    </cofactor>
</comment>
<feature type="binding site" evidence="8">
    <location>
        <begin position="109"/>
        <end position="115"/>
    </location>
    <ligand>
        <name>ATP</name>
        <dbReference type="ChEBI" id="CHEBI:30616"/>
    </ligand>
</feature>
<dbReference type="NCBIfam" id="NF001124">
    <property type="entry name" value="PRK00139.1-2"/>
    <property type="match status" value="1"/>
</dbReference>
<keyword evidence="8" id="KW-0547">Nucleotide-binding</keyword>
<dbReference type="InterPro" id="IPR004101">
    <property type="entry name" value="Mur_ligase_C"/>
</dbReference>
<dbReference type="NCBIfam" id="NF001126">
    <property type="entry name" value="PRK00139.1-4"/>
    <property type="match status" value="1"/>
</dbReference>
<comment type="subcellular location">
    <subcellularLocation>
        <location evidence="8 9">Cytoplasm</location>
    </subcellularLocation>
</comment>
<evidence type="ECO:0000256" key="8">
    <source>
        <dbReference type="HAMAP-Rule" id="MF_00208"/>
    </source>
</evidence>
<dbReference type="EMBL" id="RKRF01000007">
    <property type="protein sequence ID" value="RPF56083.1"/>
    <property type="molecule type" value="Genomic_DNA"/>
</dbReference>
<feature type="modified residue" description="N6-carboxylysine" evidence="8">
    <location>
        <position position="218"/>
    </location>
</feature>
<evidence type="ECO:0000256" key="9">
    <source>
        <dbReference type="RuleBase" id="RU004135"/>
    </source>
</evidence>
<feature type="binding site" evidence="8">
    <location>
        <position position="150"/>
    </location>
    <ligand>
        <name>UDP-N-acetyl-alpha-D-muramoyl-L-alanyl-D-glutamate</name>
        <dbReference type="ChEBI" id="CHEBI:83900"/>
    </ligand>
</feature>
<comment type="caution">
    <text evidence="8">Lacks conserved residue(s) required for the propagation of feature annotation.</text>
</comment>
<dbReference type="GO" id="GO:0005524">
    <property type="term" value="F:ATP binding"/>
    <property type="evidence" value="ECO:0007669"/>
    <property type="project" value="UniProtKB-UniRule"/>
</dbReference>
<protein>
    <recommendedName>
        <fullName evidence="8">UDP-N-acetylmuramoyl-L-alanyl-D-glutamate--2,6-diaminopimelate ligase</fullName>
        <ecNumber evidence="8">6.3.2.13</ecNumber>
    </recommendedName>
    <alternativeName>
        <fullName evidence="8">Meso-A2pm-adding enzyme</fullName>
    </alternativeName>
    <alternativeName>
        <fullName evidence="8">Meso-diaminopimelate-adding enzyme</fullName>
    </alternativeName>
    <alternativeName>
        <fullName evidence="8">UDP-MurNAc-L-Ala-D-Glu:meso-diaminopimelate ligase</fullName>
    </alternativeName>
    <alternativeName>
        <fullName evidence="8">UDP-MurNAc-tripeptide synthetase</fullName>
    </alternativeName>
    <alternativeName>
        <fullName evidence="8">UDP-N-acetylmuramyl-tripeptide synthetase</fullName>
    </alternativeName>
</protein>
<dbReference type="SUPFAM" id="SSF53244">
    <property type="entry name" value="MurD-like peptide ligases, peptide-binding domain"/>
    <property type="match status" value="1"/>
</dbReference>
<evidence type="ECO:0000313" key="14">
    <source>
        <dbReference type="Proteomes" id="UP000276443"/>
    </source>
</evidence>
<evidence type="ECO:0000256" key="7">
    <source>
        <dbReference type="ARBA" id="ARBA00023316"/>
    </source>
</evidence>
<dbReference type="AlphaFoldDB" id="A0A3N5BF18"/>
<dbReference type="Gene3D" id="3.40.1190.10">
    <property type="entry name" value="Mur-like, catalytic domain"/>
    <property type="match status" value="1"/>
</dbReference>
<feature type="binding site" evidence="8">
    <location>
        <position position="382"/>
    </location>
    <ligand>
        <name>meso-2,6-diaminopimelate</name>
        <dbReference type="ChEBI" id="CHEBI:57791"/>
    </ligand>
</feature>
<comment type="catalytic activity">
    <reaction evidence="8">
        <text>UDP-N-acetyl-alpha-D-muramoyl-L-alanyl-D-glutamate + meso-2,6-diaminopimelate + ATP = UDP-N-acetyl-alpha-D-muramoyl-L-alanyl-gamma-D-glutamyl-meso-2,6-diaminopimelate + ADP + phosphate + H(+)</text>
        <dbReference type="Rhea" id="RHEA:23676"/>
        <dbReference type="ChEBI" id="CHEBI:15378"/>
        <dbReference type="ChEBI" id="CHEBI:30616"/>
        <dbReference type="ChEBI" id="CHEBI:43474"/>
        <dbReference type="ChEBI" id="CHEBI:57791"/>
        <dbReference type="ChEBI" id="CHEBI:83900"/>
        <dbReference type="ChEBI" id="CHEBI:83905"/>
        <dbReference type="ChEBI" id="CHEBI:456216"/>
        <dbReference type="EC" id="6.3.2.13"/>
    </reaction>
</comment>